<keyword evidence="9" id="KW-1185">Reference proteome</keyword>
<feature type="region of interest" description="Disordered" evidence="6">
    <location>
        <begin position="118"/>
        <end position="145"/>
    </location>
</feature>
<keyword evidence="3" id="KW-0597">Phosphoprotein</keyword>
<evidence type="ECO:0000256" key="5">
    <source>
        <dbReference type="ARBA" id="ARBA00023212"/>
    </source>
</evidence>
<dbReference type="Pfam" id="PF10495">
    <property type="entry name" value="PACT_coil_coil"/>
    <property type="match status" value="1"/>
</dbReference>
<proteinExistence type="predicted"/>
<dbReference type="AlphaFoldDB" id="A0A168MNI1"/>
<dbReference type="OrthoDB" id="2020852at2759"/>
<evidence type="ECO:0000256" key="1">
    <source>
        <dbReference type="ARBA" id="ARBA00004267"/>
    </source>
</evidence>
<organism evidence="8">
    <name type="scientific">Absidia glauca</name>
    <name type="common">Pin mould</name>
    <dbReference type="NCBI Taxonomy" id="4829"/>
    <lineage>
        <taxon>Eukaryota</taxon>
        <taxon>Fungi</taxon>
        <taxon>Fungi incertae sedis</taxon>
        <taxon>Mucoromycota</taxon>
        <taxon>Mucoromycotina</taxon>
        <taxon>Mucoromycetes</taxon>
        <taxon>Mucorales</taxon>
        <taxon>Cunninghamellaceae</taxon>
        <taxon>Absidia</taxon>
    </lineage>
</organism>
<evidence type="ECO:0000259" key="7">
    <source>
        <dbReference type="Pfam" id="PF10495"/>
    </source>
</evidence>
<dbReference type="InParanoid" id="A0A168MNI1"/>
<evidence type="ECO:0000313" key="8">
    <source>
        <dbReference type="EMBL" id="SAL98881.1"/>
    </source>
</evidence>
<accession>A0A168MNI1</accession>
<keyword evidence="2" id="KW-0963">Cytoplasm</keyword>
<dbReference type="GO" id="GO:0005737">
    <property type="term" value="C:cytoplasm"/>
    <property type="evidence" value="ECO:0007669"/>
    <property type="project" value="UniProtKB-ARBA"/>
</dbReference>
<feature type="compositionally biased region" description="Polar residues" evidence="6">
    <location>
        <begin position="338"/>
        <end position="358"/>
    </location>
</feature>
<evidence type="ECO:0000256" key="6">
    <source>
        <dbReference type="SAM" id="MobiDB-lite"/>
    </source>
</evidence>
<keyword evidence="4" id="KW-0175">Coiled coil</keyword>
<dbReference type="Proteomes" id="UP000078561">
    <property type="component" value="Unassembled WGS sequence"/>
</dbReference>
<dbReference type="InterPro" id="IPR019528">
    <property type="entry name" value="PACT_domain"/>
</dbReference>
<dbReference type="GO" id="GO:0005815">
    <property type="term" value="C:microtubule organizing center"/>
    <property type="evidence" value="ECO:0007669"/>
    <property type="project" value="UniProtKB-SubCell"/>
</dbReference>
<evidence type="ECO:0000256" key="4">
    <source>
        <dbReference type="ARBA" id="ARBA00023054"/>
    </source>
</evidence>
<feature type="region of interest" description="Disordered" evidence="6">
    <location>
        <begin position="27"/>
        <end position="48"/>
    </location>
</feature>
<name>A0A168MNI1_ABSGL</name>
<reference evidence="8" key="1">
    <citation type="submission" date="2016-04" db="EMBL/GenBank/DDBJ databases">
        <authorList>
            <person name="Evans L.H."/>
            <person name="Alamgir A."/>
            <person name="Owens N."/>
            <person name="Weber N.D."/>
            <person name="Virtaneva K."/>
            <person name="Barbian K."/>
            <person name="Babar A."/>
            <person name="Rosenke K."/>
        </authorList>
    </citation>
    <scope>NUCLEOTIDE SEQUENCE [LARGE SCALE GENOMIC DNA]</scope>
    <source>
        <strain evidence="8">CBS 101.48</strain>
    </source>
</reference>
<keyword evidence="5" id="KW-0206">Cytoskeleton</keyword>
<comment type="subcellular location">
    <subcellularLocation>
        <location evidence="1">Cytoplasm</location>
        <location evidence="1">Cytoskeleton</location>
        <location evidence="1">Microtubule organizing center</location>
    </subcellularLocation>
</comment>
<feature type="region of interest" description="Disordered" evidence="6">
    <location>
        <begin position="306"/>
        <end position="358"/>
    </location>
</feature>
<evidence type="ECO:0000256" key="2">
    <source>
        <dbReference type="ARBA" id="ARBA00022490"/>
    </source>
</evidence>
<feature type="compositionally biased region" description="Low complexity" evidence="6">
    <location>
        <begin position="328"/>
        <end position="337"/>
    </location>
</feature>
<gene>
    <name evidence="8" type="primary">ABSGL_04452.1 scaffold 5468</name>
</gene>
<feature type="domain" description="Pericentrin/AKAP-450 centrosomal targeting" evidence="7">
    <location>
        <begin position="236"/>
        <end position="297"/>
    </location>
</feature>
<feature type="compositionally biased region" description="Low complexity" evidence="6">
    <location>
        <begin position="306"/>
        <end position="320"/>
    </location>
</feature>
<sequence>MGSHFAALLRGRCDSIIAMSQSLSLKEQQGHEQQIQKPTVSTEVPGSTVESDHSIYSQVVFHKELAQSSLISGETDRRSASQFYVRPKTLFDECEDRGNGTLHSEQLLIQQRQQYQRRLHQPQRALSRPKPLMGPKQKQDIDSQDDEDEYKFLVRHLQKENEQLLSALQRTHDTLVQCRQEKRLMEELLQGQRKLTLDKELEDWVQGSIHSPSENRSKPDMLKLVEKVERQQRIDARHRDDLLFQKRYLLLANAALESCEQESSAMLQHLGVTKIEPPSSLWFKCRACMWTIIAVRRFLSAMPSSQSTLSEHEQSQQLSPSPSPSPSPSNSTPFPSHQLSVTPSASNPNESSVSYSRY</sequence>
<dbReference type="EMBL" id="LT552380">
    <property type="protein sequence ID" value="SAL98881.1"/>
    <property type="molecule type" value="Genomic_DNA"/>
</dbReference>
<protein>
    <recommendedName>
        <fullName evidence="7">Pericentrin/AKAP-450 centrosomal targeting domain-containing protein</fullName>
    </recommendedName>
</protein>
<evidence type="ECO:0000256" key="3">
    <source>
        <dbReference type="ARBA" id="ARBA00022553"/>
    </source>
</evidence>
<evidence type="ECO:0000313" key="9">
    <source>
        <dbReference type="Proteomes" id="UP000078561"/>
    </source>
</evidence>